<dbReference type="Proteomes" id="UP000031937">
    <property type="component" value="Unassembled WGS sequence"/>
</dbReference>
<dbReference type="SUPFAM" id="SSF55424">
    <property type="entry name" value="FAD/NAD-linked reductases, dimerisation (C-terminal) domain"/>
    <property type="match status" value="1"/>
</dbReference>
<evidence type="ECO:0000256" key="3">
    <source>
        <dbReference type="ARBA" id="ARBA00022630"/>
    </source>
</evidence>
<organism evidence="9 12">
    <name type="scientific">Sanguibacteroides justesenii</name>
    <dbReference type="NCBI Taxonomy" id="1547597"/>
    <lineage>
        <taxon>Bacteria</taxon>
        <taxon>Pseudomonadati</taxon>
        <taxon>Bacteroidota</taxon>
        <taxon>Bacteroidia</taxon>
        <taxon>Bacteroidales</taxon>
        <taxon>Porphyromonadaceae</taxon>
        <taxon>Sanguibacteroides</taxon>
    </lineage>
</organism>
<comment type="similarity">
    <text evidence="2">Belongs to the class-III pyridine nucleotide-disulfide oxidoreductase family.</text>
</comment>
<dbReference type="InterPro" id="IPR036868">
    <property type="entry name" value="TusA-like_sf"/>
</dbReference>
<dbReference type="InterPro" id="IPR004099">
    <property type="entry name" value="Pyr_nucl-diS_OxRdtase_dimer"/>
</dbReference>
<keyword evidence="5" id="KW-0560">Oxidoreductase</keyword>
<evidence type="ECO:0000313" key="11">
    <source>
        <dbReference type="Proteomes" id="UP000031937"/>
    </source>
</evidence>
<dbReference type="InterPro" id="IPR032836">
    <property type="entry name" value="DsrE2-like"/>
</dbReference>
<dbReference type="PANTHER" id="PTHR43429:SF1">
    <property type="entry name" value="NAD(P)H SULFUR OXIDOREDUCTASE (COA-DEPENDENT)"/>
    <property type="match status" value="1"/>
</dbReference>
<evidence type="ECO:0000256" key="5">
    <source>
        <dbReference type="ARBA" id="ARBA00023002"/>
    </source>
</evidence>
<sequence>MKYIIIGGVAGGASTAARLRRLDEEAEIILLEKGEYISYANCGLPYYIGDVIDERSKLFVQTPRSFAARFRVGVRVKSEVTDVLPDAKKVVVKDIETGREYEETYDKLVLSPGAEPVLPPLDGIQHPGIFTLRNVADTDRIKTFIGEHRVKRALIVGAGFIGLEMAENLKRQGIEVTVVEMANQVMTPVDYEVATFVHQELKDQGVNLRLEEAVVSFEKEEETILVALRSGDRLKTELVLLSIGVRPDHRLASMAGLRVGETGGIWVNEYLQTSDPDIYAVGDAIEFPNPVTGRPSLSFLAGPTNKQGRICADNMVYGNRYSYKGAINTAIAKVFDMTVGSTGVAAKLLEKNSIPYQNVIIHASSHAGYYPGAMPLMIKINFSPEGGRLLGGQVVGYEGVDKRLEMLASVIRGGGSVFDLAELEQAYAPPFSSAKDPVNMAGFAADNLWSGKVQTIEWRNLKEVRKGEFILLDVRTPDEYVLGSIPGAINIPLDRLRQEIDSITPDRPIVVFCAVGLRGYIAARILSQRGFRVMNLNGGLKTYRMAIQEQGSSVQAKPETNTEEKKEAKEPQTVSIDACGLQCPGPVMKLKGEIEHLKVGERMKITATDNGFYRDVVSWAKMTGNQVVSLQREKGIITAVVEKGDSFRQKERLLADNKTLIVFSDDLDKAIASFVIANGAVSTGRKVTMFFTFWGLNVIKKEHPGRTEKDWVGKLFGWMLPSNSKKLSLSKMNMGGMGSWMMRRIMKSKKIDSLESLIQQARQSGVEFIACQMSMEVMGIGPEELLEGVNVGGVATYLERAEEANVNLFI</sequence>
<dbReference type="SUPFAM" id="SSF51905">
    <property type="entry name" value="FAD/NAD(P)-binding domain"/>
    <property type="match status" value="2"/>
</dbReference>
<evidence type="ECO:0000256" key="4">
    <source>
        <dbReference type="ARBA" id="ARBA00022827"/>
    </source>
</evidence>
<dbReference type="Gene3D" id="3.40.250.10">
    <property type="entry name" value="Rhodanese-like domain"/>
    <property type="match status" value="1"/>
</dbReference>
<keyword evidence="12" id="KW-1185">Reference proteome</keyword>
<dbReference type="SUPFAM" id="SSF75169">
    <property type="entry name" value="DsrEFH-like"/>
    <property type="match status" value="1"/>
</dbReference>
<evidence type="ECO:0000256" key="7">
    <source>
        <dbReference type="SAM" id="MobiDB-lite"/>
    </source>
</evidence>
<dbReference type="Pfam" id="PF02852">
    <property type="entry name" value="Pyr_redox_dim"/>
    <property type="match status" value="1"/>
</dbReference>
<dbReference type="InterPro" id="IPR023753">
    <property type="entry name" value="FAD/NAD-binding_dom"/>
</dbReference>
<dbReference type="PROSITE" id="PS50206">
    <property type="entry name" value="RHODANESE_3"/>
    <property type="match status" value="1"/>
</dbReference>
<evidence type="ECO:0000256" key="2">
    <source>
        <dbReference type="ARBA" id="ARBA00009130"/>
    </source>
</evidence>
<dbReference type="InterPro" id="IPR036873">
    <property type="entry name" value="Rhodanese-like_dom_sf"/>
</dbReference>
<dbReference type="PRINTS" id="PR00368">
    <property type="entry name" value="FADPNR"/>
</dbReference>
<dbReference type="Proteomes" id="UP000031980">
    <property type="component" value="Unassembled WGS sequence"/>
</dbReference>
<evidence type="ECO:0000313" key="9">
    <source>
        <dbReference type="EMBL" id="KIO44072.1"/>
    </source>
</evidence>
<dbReference type="Gene3D" id="3.40.1260.10">
    <property type="entry name" value="DsrEFH-like"/>
    <property type="match status" value="1"/>
</dbReference>
<dbReference type="InterPro" id="IPR036188">
    <property type="entry name" value="FAD/NAD-bd_sf"/>
</dbReference>
<dbReference type="PROSITE" id="PS01148">
    <property type="entry name" value="UPF0033"/>
    <property type="match status" value="1"/>
</dbReference>
<proteinExistence type="inferred from homology"/>
<evidence type="ECO:0000256" key="6">
    <source>
        <dbReference type="ARBA" id="ARBA00023284"/>
    </source>
</evidence>
<dbReference type="RefSeq" id="WP_041502095.1">
    <property type="nucleotide sequence ID" value="NZ_JPIT01000007.1"/>
</dbReference>
<dbReference type="InterPro" id="IPR001763">
    <property type="entry name" value="Rhodanese-like_dom"/>
</dbReference>
<dbReference type="Pfam" id="PF00581">
    <property type="entry name" value="Rhodanese"/>
    <property type="match status" value="1"/>
</dbReference>
<gene>
    <name evidence="9" type="ORF">BA92_11890</name>
    <name evidence="10" type="ORF">IE90_01360</name>
</gene>
<comment type="cofactor">
    <cofactor evidence="1">
        <name>FAD</name>
        <dbReference type="ChEBI" id="CHEBI:57692"/>
    </cofactor>
</comment>
<dbReference type="SUPFAM" id="SSF52821">
    <property type="entry name" value="Rhodanese/Cell cycle control phosphatase"/>
    <property type="match status" value="1"/>
</dbReference>
<dbReference type="Pfam" id="PF01206">
    <property type="entry name" value="TusA"/>
    <property type="match status" value="1"/>
</dbReference>
<reference evidence="9 12" key="1">
    <citation type="submission" date="2014-07" db="EMBL/GenBank/DDBJ databases">
        <title>Porphyromonadaceae bacterium OUH 308042 = ATCC BAA-2681 = DSM 28342 draft genome.</title>
        <authorList>
            <person name="Sydenham T.V."/>
            <person name="Hasman H."/>
            <person name="Justensen U.S."/>
        </authorList>
    </citation>
    <scope>NUCLEOTIDE SEQUENCE [LARGE SCALE GENOMIC DNA]</scope>
    <source>
        <strain evidence="9 12">OUH 308042</strain>
    </source>
</reference>
<evidence type="ECO:0000313" key="10">
    <source>
        <dbReference type="EMBL" id="KIO47269.1"/>
    </source>
</evidence>
<dbReference type="SMART" id="SM00450">
    <property type="entry name" value="RHOD"/>
    <property type="match status" value="1"/>
</dbReference>
<dbReference type="Gene3D" id="3.30.110.40">
    <property type="entry name" value="TusA-like domain"/>
    <property type="match status" value="1"/>
</dbReference>
<keyword evidence="3" id="KW-0285">Flavoprotein</keyword>
<keyword evidence="4" id="KW-0274">FAD</keyword>
<reference evidence="10 11" key="2">
    <citation type="submission" date="2014-07" db="EMBL/GenBank/DDBJ databases">
        <title>Porphyromonadaceae bacterium OUH 334697 = ATCC BAA-2682 = DSM 28341 draft genome.</title>
        <authorList>
            <person name="Sydenham T.V."/>
            <person name="Hasman H."/>
            <person name="Justesen U.S."/>
        </authorList>
    </citation>
    <scope>NUCLEOTIDE SEQUENCE [LARGE SCALE GENOMIC DNA]</scope>
    <source>
        <strain evidence="10 11">OUH 334697</strain>
    </source>
</reference>
<dbReference type="SUPFAM" id="SSF64307">
    <property type="entry name" value="SirA-like"/>
    <property type="match status" value="1"/>
</dbReference>
<keyword evidence="6" id="KW-0676">Redox-active center</keyword>
<dbReference type="EMBL" id="JPIT01000007">
    <property type="protein sequence ID" value="KIO47269.1"/>
    <property type="molecule type" value="Genomic_DNA"/>
</dbReference>
<protein>
    <submittedName>
        <fullName evidence="9">Pyridine nucleotide-disulfide oxidoreductase</fullName>
    </submittedName>
</protein>
<dbReference type="GO" id="GO:0016491">
    <property type="term" value="F:oxidoreductase activity"/>
    <property type="evidence" value="ECO:0007669"/>
    <property type="project" value="UniProtKB-KW"/>
</dbReference>
<dbReference type="EMBL" id="JPIU01000040">
    <property type="protein sequence ID" value="KIO44072.1"/>
    <property type="molecule type" value="Genomic_DNA"/>
</dbReference>
<dbReference type="Gene3D" id="3.50.50.60">
    <property type="entry name" value="FAD/NAD(P)-binding domain"/>
    <property type="match status" value="2"/>
</dbReference>
<dbReference type="InterPro" id="IPR027396">
    <property type="entry name" value="DsrEFH-like"/>
</dbReference>
<dbReference type="CDD" id="cd01524">
    <property type="entry name" value="RHOD_Pyr_redox"/>
    <property type="match status" value="1"/>
</dbReference>
<accession>A0A0C3NDA0</accession>
<dbReference type="PANTHER" id="PTHR43429">
    <property type="entry name" value="PYRIDINE NUCLEOTIDE-DISULFIDE OXIDOREDUCTASE DOMAIN-CONTAINING"/>
    <property type="match status" value="1"/>
</dbReference>
<dbReference type="Pfam" id="PF07992">
    <property type="entry name" value="Pyr_redox_2"/>
    <property type="match status" value="1"/>
</dbReference>
<dbReference type="InterPro" id="IPR001455">
    <property type="entry name" value="TusA-like"/>
</dbReference>
<dbReference type="InterPro" id="IPR050260">
    <property type="entry name" value="FAD-bd_OxRdtase"/>
</dbReference>
<feature type="domain" description="Rhodanese" evidence="8">
    <location>
        <begin position="465"/>
        <end position="552"/>
    </location>
</feature>
<evidence type="ECO:0000256" key="1">
    <source>
        <dbReference type="ARBA" id="ARBA00001974"/>
    </source>
</evidence>
<feature type="region of interest" description="Disordered" evidence="7">
    <location>
        <begin position="551"/>
        <end position="571"/>
    </location>
</feature>
<evidence type="ECO:0000313" key="12">
    <source>
        <dbReference type="Proteomes" id="UP000031980"/>
    </source>
</evidence>
<dbReference type="AlphaFoldDB" id="A0A0C3NDA0"/>
<name>A0A0C3NDA0_9PORP</name>
<dbReference type="Pfam" id="PF13686">
    <property type="entry name" value="DrsE_2"/>
    <property type="match status" value="1"/>
</dbReference>
<evidence type="ECO:0000259" key="8">
    <source>
        <dbReference type="PROSITE" id="PS50206"/>
    </source>
</evidence>
<comment type="caution">
    <text evidence="9">The sequence shown here is derived from an EMBL/GenBank/DDBJ whole genome shotgun (WGS) entry which is preliminary data.</text>
</comment>
<dbReference type="InterPro" id="IPR016156">
    <property type="entry name" value="FAD/NAD-linked_Rdtase_dimer_sf"/>
</dbReference>
<dbReference type="PRINTS" id="PR00411">
    <property type="entry name" value="PNDRDTASEI"/>
</dbReference>
<feature type="compositionally biased region" description="Basic and acidic residues" evidence="7">
    <location>
        <begin position="560"/>
        <end position="570"/>
    </location>
</feature>